<dbReference type="CDD" id="cd09871">
    <property type="entry name" value="PIN_MtVapC28-VapC30-like"/>
    <property type="match status" value="1"/>
</dbReference>
<reference evidence="10 11" key="1">
    <citation type="submission" date="2019-07" db="EMBL/GenBank/DDBJ databases">
        <title>Sphingomonas alkalisoli sp. nov., isolated from rhizosphere soil of Suaedae salsa.</title>
        <authorList>
            <person name="Zhang H."/>
            <person name="Xu L."/>
            <person name="Zhang J.-X."/>
            <person name="Sun J.-Q."/>
        </authorList>
    </citation>
    <scope>NUCLEOTIDE SEQUENCE [LARGE SCALE GENOMIC DNA]</scope>
    <source>
        <strain evidence="10 11">XS-10</strain>
    </source>
</reference>
<organism evidence="10 11">
    <name type="scientific">Sphingomonas suaedae</name>
    <dbReference type="NCBI Taxonomy" id="2599297"/>
    <lineage>
        <taxon>Bacteria</taxon>
        <taxon>Pseudomonadati</taxon>
        <taxon>Pseudomonadota</taxon>
        <taxon>Alphaproteobacteria</taxon>
        <taxon>Sphingomonadales</taxon>
        <taxon>Sphingomonadaceae</taxon>
        <taxon>Sphingomonas</taxon>
    </lineage>
</organism>
<sequence length="129" mass="14043">MIVDTSAIIAILIGEPDQDALARILALAPSRQMSAGSWVELEVVLSRRRDRNLRPRLDALLKLFPVDIAPVTAEQAEVGATAYRTFGKGNHPARLNFGDCFAYALARTTGQPLLFKGDDFIHTDIVPAA</sequence>
<evidence type="ECO:0000313" key="11">
    <source>
        <dbReference type="Proteomes" id="UP000318055"/>
    </source>
</evidence>
<protein>
    <recommendedName>
        <fullName evidence="8">Ribonuclease VapC</fullName>
        <shortName evidence="8">RNase VapC</shortName>
        <ecNumber evidence="8">3.1.-.-</ecNumber>
    </recommendedName>
    <alternativeName>
        <fullName evidence="8">Toxin VapC</fullName>
    </alternativeName>
</protein>
<gene>
    <name evidence="8" type="primary">vapC</name>
    <name evidence="10" type="ORF">FPZ54_07615</name>
</gene>
<evidence type="ECO:0000259" key="9">
    <source>
        <dbReference type="Pfam" id="PF01850"/>
    </source>
</evidence>
<accession>A0A518REP9</accession>
<dbReference type="SUPFAM" id="SSF88723">
    <property type="entry name" value="PIN domain-like"/>
    <property type="match status" value="1"/>
</dbReference>
<evidence type="ECO:0000256" key="7">
    <source>
        <dbReference type="ARBA" id="ARBA00038093"/>
    </source>
</evidence>
<evidence type="ECO:0000256" key="2">
    <source>
        <dbReference type="ARBA" id="ARBA00022649"/>
    </source>
</evidence>
<dbReference type="InterPro" id="IPR022907">
    <property type="entry name" value="VapC_family"/>
</dbReference>
<dbReference type="PANTHER" id="PTHR33653:SF1">
    <property type="entry name" value="RIBONUCLEASE VAPC2"/>
    <property type="match status" value="1"/>
</dbReference>
<comment type="function">
    <text evidence="8">Toxic component of a toxin-antitoxin (TA) system. An RNase.</text>
</comment>
<evidence type="ECO:0000256" key="3">
    <source>
        <dbReference type="ARBA" id="ARBA00022722"/>
    </source>
</evidence>
<comment type="similarity">
    <text evidence="7 8">Belongs to the PINc/VapC protein family.</text>
</comment>
<evidence type="ECO:0000256" key="1">
    <source>
        <dbReference type="ARBA" id="ARBA00001946"/>
    </source>
</evidence>
<dbReference type="InterPro" id="IPR002716">
    <property type="entry name" value="PIN_dom"/>
</dbReference>
<keyword evidence="4 8" id="KW-0479">Metal-binding</keyword>
<name>A0A518REP9_9SPHN</name>
<comment type="cofactor">
    <cofactor evidence="1 8">
        <name>Mg(2+)</name>
        <dbReference type="ChEBI" id="CHEBI:18420"/>
    </cofactor>
</comment>
<keyword evidence="3 8" id="KW-0540">Nuclease</keyword>
<dbReference type="Pfam" id="PF01850">
    <property type="entry name" value="PIN"/>
    <property type="match status" value="1"/>
</dbReference>
<keyword evidence="11" id="KW-1185">Reference proteome</keyword>
<dbReference type="GO" id="GO:0000287">
    <property type="term" value="F:magnesium ion binding"/>
    <property type="evidence" value="ECO:0007669"/>
    <property type="project" value="UniProtKB-UniRule"/>
</dbReference>
<dbReference type="EMBL" id="CP042239">
    <property type="protein sequence ID" value="QDX25903.1"/>
    <property type="molecule type" value="Genomic_DNA"/>
</dbReference>
<evidence type="ECO:0000256" key="6">
    <source>
        <dbReference type="ARBA" id="ARBA00022842"/>
    </source>
</evidence>
<feature type="domain" description="PIN" evidence="9">
    <location>
        <begin position="1"/>
        <end position="124"/>
    </location>
</feature>
<keyword evidence="2 8" id="KW-1277">Toxin-antitoxin system</keyword>
<dbReference type="InterPro" id="IPR029060">
    <property type="entry name" value="PIN-like_dom_sf"/>
</dbReference>
<keyword evidence="8" id="KW-0800">Toxin</keyword>
<dbReference type="KEGG" id="ssua:FPZ54_07615"/>
<dbReference type="GO" id="GO:0090729">
    <property type="term" value="F:toxin activity"/>
    <property type="evidence" value="ECO:0007669"/>
    <property type="project" value="UniProtKB-KW"/>
</dbReference>
<evidence type="ECO:0000256" key="5">
    <source>
        <dbReference type="ARBA" id="ARBA00022801"/>
    </source>
</evidence>
<dbReference type="Proteomes" id="UP000318055">
    <property type="component" value="Chromosome"/>
</dbReference>
<dbReference type="HAMAP" id="MF_00265">
    <property type="entry name" value="VapC_Nob1"/>
    <property type="match status" value="1"/>
</dbReference>
<proteinExistence type="inferred from homology"/>
<evidence type="ECO:0000313" key="10">
    <source>
        <dbReference type="EMBL" id="QDX25903.1"/>
    </source>
</evidence>
<dbReference type="EC" id="3.1.-.-" evidence="8"/>
<keyword evidence="5 8" id="KW-0378">Hydrolase</keyword>
<dbReference type="OrthoDB" id="32625at2"/>
<feature type="binding site" evidence="8">
    <location>
        <position position="4"/>
    </location>
    <ligand>
        <name>Mg(2+)</name>
        <dbReference type="ChEBI" id="CHEBI:18420"/>
    </ligand>
</feature>
<dbReference type="RefSeq" id="WP_145846170.1">
    <property type="nucleotide sequence ID" value="NZ_CP042239.1"/>
</dbReference>
<evidence type="ECO:0000256" key="4">
    <source>
        <dbReference type="ARBA" id="ARBA00022723"/>
    </source>
</evidence>
<dbReference type="GO" id="GO:0004540">
    <property type="term" value="F:RNA nuclease activity"/>
    <property type="evidence" value="ECO:0007669"/>
    <property type="project" value="InterPro"/>
</dbReference>
<dbReference type="PANTHER" id="PTHR33653">
    <property type="entry name" value="RIBONUCLEASE VAPC2"/>
    <property type="match status" value="1"/>
</dbReference>
<evidence type="ECO:0000256" key="8">
    <source>
        <dbReference type="HAMAP-Rule" id="MF_00265"/>
    </source>
</evidence>
<dbReference type="Gene3D" id="3.40.50.1010">
    <property type="entry name" value="5'-nuclease"/>
    <property type="match status" value="1"/>
</dbReference>
<dbReference type="AlphaFoldDB" id="A0A518REP9"/>
<dbReference type="GO" id="GO:0016787">
    <property type="term" value="F:hydrolase activity"/>
    <property type="evidence" value="ECO:0007669"/>
    <property type="project" value="UniProtKB-KW"/>
</dbReference>
<keyword evidence="6 8" id="KW-0460">Magnesium</keyword>
<dbReference type="InterPro" id="IPR050556">
    <property type="entry name" value="Type_II_TA_system_RNase"/>
</dbReference>
<feature type="binding site" evidence="8">
    <location>
        <position position="99"/>
    </location>
    <ligand>
        <name>Mg(2+)</name>
        <dbReference type="ChEBI" id="CHEBI:18420"/>
    </ligand>
</feature>